<dbReference type="PROSITE" id="PS50943">
    <property type="entry name" value="HTH_CROC1"/>
    <property type="match status" value="1"/>
</dbReference>
<dbReference type="RefSeq" id="WP_301481341.1">
    <property type="nucleotide sequence ID" value="NZ_JASMRX010000040.1"/>
</dbReference>
<dbReference type="Proteomes" id="UP001176500">
    <property type="component" value="Unassembled WGS sequence"/>
</dbReference>
<name>A0ABT8M096_9GAMM</name>
<comment type="caution">
    <text evidence="4">The sequence shown here is derived from an EMBL/GenBank/DDBJ whole genome shotgun (WGS) entry which is preliminary data.</text>
</comment>
<keyword evidence="5" id="KW-1185">Reference proteome</keyword>
<dbReference type="PANTHER" id="PTHR33375:SF1">
    <property type="entry name" value="CHROMOSOME-PARTITIONING PROTEIN PARB-RELATED"/>
    <property type="match status" value="1"/>
</dbReference>
<dbReference type="Pfam" id="PF02195">
    <property type="entry name" value="ParB_N"/>
    <property type="match status" value="1"/>
</dbReference>
<feature type="compositionally biased region" description="Basic and acidic residues" evidence="2">
    <location>
        <begin position="258"/>
        <end position="267"/>
    </location>
</feature>
<evidence type="ECO:0000256" key="2">
    <source>
        <dbReference type="SAM" id="MobiDB-lite"/>
    </source>
</evidence>
<evidence type="ECO:0000313" key="5">
    <source>
        <dbReference type="Proteomes" id="UP001176500"/>
    </source>
</evidence>
<sequence length="391" mass="43369">MAKNFKAAMRKKREGAAVPQQQAETAVHERELELPKNDLQQSELQVNRPADEPAGQIIRVGIDEVYAEEQVRPEEDFEEETIEGMSQSYDEFGILTPPRCYPRDKRGYRIWMGETRWRSAKRHGDQTIDIYVGLPPENDTKRIYGQLIENIHQSGLKPLATAIQLKKLRDEHGETQEAIARKLGIPKALVSKYLRLVNAPDAVIALLRDKVTKDVDLVYTLCQINDINPQSVEKLASMARTGKLTRQTAIKELNVLKGKPDKNKKPPEPPAGQVEPSAGQVSDRATDSKPVGDENRSSETTIIPSPAAAADDVLCASEEVTQQLTEVAGHTPAGNVQKPKVPRIVVKFEDSEGYLLTEQIPDEFGQVWVELSVGTICVDAADISILGIKEV</sequence>
<dbReference type="NCBIfam" id="TIGR00180">
    <property type="entry name" value="parB_part"/>
    <property type="match status" value="1"/>
</dbReference>
<feature type="region of interest" description="Disordered" evidence="2">
    <location>
        <begin position="253"/>
        <end position="304"/>
    </location>
</feature>
<feature type="compositionally biased region" description="Basic and acidic residues" evidence="2">
    <location>
        <begin position="284"/>
        <end position="297"/>
    </location>
</feature>
<dbReference type="EMBL" id="JASMRX010000040">
    <property type="protein sequence ID" value="MDN6881818.1"/>
    <property type="molecule type" value="Genomic_DNA"/>
</dbReference>
<dbReference type="InterPro" id="IPR013741">
    <property type="entry name" value="KorB_domain"/>
</dbReference>
<dbReference type="InterPro" id="IPR050336">
    <property type="entry name" value="Chromosome_partition/occlusion"/>
</dbReference>
<feature type="domain" description="HTH cro/C1-type" evidence="3">
    <location>
        <begin position="165"/>
        <end position="195"/>
    </location>
</feature>
<reference evidence="4" key="1">
    <citation type="submission" date="2023-05" db="EMBL/GenBank/DDBJ databases">
        <title>Cannabis rhizosphere genomes.</title>
        <authorList>
            <person name="Goff K.L."/>
        </authorList>
    </citation>
    <scope>NUCLEOTIDE SEQUENCE</scope>
    <source>
        <strain evidence="4">SPPC 2817</strain>
    </source>
</reference>
<dbReference type="InterPro" id="IPR004437">
    <property type="entry name" value="ParB/RepB/Spo0J"/>
</dbReference>
<organism evidence="4 5">
    <name type="scientific">Serratia bockelmannii</name>
    <dbReference type="NCBI Taxonomy" id="2703793"/>
    <lineage>
        <taxon>Bacteria</taxon>
        <taxon>Pseudomonadati</taxon>
        <taxon>Pseudomonadota</taxon>
        <taxon>Gammaproteobacteria</taxon>
        <taxon>Enterobacterales</taxon>
        <taxon>Yersiniaceae</taxon>
        <taxon>Serratia</taxon>
    </lineage>
</organism>
<accession>A0ABT8M096</accession>
<dbReference type="CDD" id="cd00093">
    <property type="entry name" value="HTH_XRE"/>
    <property type="match status" value="1"/>
</dbReference>
<dbReference type="InterPro" id="IPR003115">
    <property type="entry name" value="ParB_N"/>
</dbReference>
<dbReference type="InterPro" id="IPR001387">
    <property type="entry name" value="Cro/C1-type_HTH"/>
</dbReference>
<dbReference type="SMART" id="SM00470">
    <property type="entry name" value="ParB"/>
    <property type="match status" value="1"/>
</dbReference>
<proteinExistence type="inferred from homology"/>
<gene>
    <name evidence="4" type="ORF">QO199_24565</name>
</gene>
<dbReference type="Pfam" id="PF08535">
    <property type="entry name" value="KorB"/>
    <property type="match status" value="1"/>
</dbReference>
<comment type="similarity">
    <text evidence="1">Belongs to the ParB family.</text>
</comment>
<dbReference type="PANTHER" id="PTHR33375">
    <property type="entry name" value="CHROMOSOME-PARTITIONING PROTEIN PARB-RELATED"/>
    <property type="match status" value="1"/>
</dbReference>
<evidence type="ECO:0000313" key="4">
    <source>
        <dbReference type="EMBL" id="MDN6881818.1"/>
    </source>
</evidence>
<feature type="region of interest" description="Disordered" evidence="2">
    <location>
        <begin position="1"/>
        <end position="30"/>
    </location>
</feature>
<protein>
    <submittedName>
        <fullName evidence="4">ParB/RepB/Spo0J family partition protein</fullName>
    </submittedName>
</protein>
<evidence type="ECO:0000256" key="1">
    <source>
        <dbReference type="ARBA" id="ARBA00006295"/>
    </source>
</evidence>
<evidence type="ECO:0000259" key="3">
    <source>
        <dbReference type="PROSITE" id="PS50943"/>
    </source>
</evidence>